<comment type="caution">
    <text evidence="2">The sequence shown here is derived from an EMBL/GenBank/DDBJ whole genome shotgun (WGS) entry which is preliminary data.</text>
</comment>
<name>A0ABU9LQC2_9BACL</name>
<keyword evidence="3" id="KW-1185">Reference proteome</keyword>
<evidence type="ECO:0000313" key="2">
    <source>
        <dbReference type="EMBL" id="MEL5989197.1"/>
    </source>
</evidence>
<evidence type="ECO:0000256" key="1">
    <source>
        <dbReference type="SAM" id="Phobius"/>
    </source>
</evidence>
<gene>
    <name evidence="2" type="ORF">AAF454_12360</name>
</gene>
<accession>A0ABU9LQC2</accession>
<keyword evidence="1" id="KW-1133">Transmembrane helix</keyword>
<sequence length="163" mass="19088">MINNYEILQFMNKNKQYKGYQVAQTDSKQVPGASHLLFKAGVDRFLFVRIIEPTRDTPTTDKILAIEELASYKFSEFETVKYDQFSLSQRYTFTRPNGEQLIVKTWVSSATLRSALPDKVKLIVVDRKWYNRIVGFRSKDPLHMVIATAVYAAIIFLYFKYFF</sequence>
<dbReference type="Proteomes" id="UP001398420">
    <property type="component" value="Unassembled WGS sequence"/>
</dbReference>
<dbReference type="RefSeq" id="WP_068454126.1">
    <property type="nucleotide sequence ID" value="NZ_CP147847.1"/>
</dbReference>
<keyword evidence="1" id="KW-0472">Membrane</keyword>
<feature type="transmembrane region" description="Helical" evidence="1">
    <location>
        <begin position="142"/>
        <end position="161"/>
    </location>
</feature>
<reference evidence="2 3" key="1">
    <citation type="submission" date="2024-04" db="EMBL/GenBank/DDBJ databases">
        <authorList>
            <person name="Wu Y.S."/>
            <person name="Zhang L."/>
        </authorList>
    </citation>
    <scope>NUCLEOTIDE SEQUENCE [LARGE SCALE GENOMIC DNA]</scope>
    <source>
        <strain evidence="2 3">KG-01</strain>
    </source>
</reference>
<keyword evidence="1" id="KW-0812">Transmembrane</keyword>
<organism evidence="2 3">
    <name type="scientific">Kurthia gibsonii</name>
    <dbReference type="NCBI Taxonomy" id="33946"/>
    <lineage>
        <taxon>Bacteria</taxon>
        <taxon>Bacillati</taxon>
        <taxon>Bacillota</taxon>
        <taxon>Bacilli</taxon>
        <taxon>Bacillales</taxon>
        <taxon>Caryophanaceae</taxon>
        <taxon>Kurthia</taxon>
    </lineage>
</organism>
<dbReference type="EMBL" id="JBCEWA010000009">
    <property type="protein sequence ID" value="MEL5989197.1"/>
    <property type="molecule type" value="Genomic_DNA"/>
</dbReference>
<protein>
    <submittedName>
        <fullName evidence="2">Uncharacterized protein</fullName>
    </submittedName>
</protein>
<proteinExistence type="predicted"/>
<evidence type="ECO:0000313" key="3">
    <source>
        <dbReference type="Proteomes" id="UP001398420"/>
    </source>
</evidence>